<dbReference type="EMBL" id="KR080200">
    <property type="protein sequence ID" value="AKF14759.1"/>
    <property type="molecule type" value="Genomic_DNA"/>
</dbReference>
<proteinExistence type="predicted"/>
<name>A0A0F6WEI2_9CAUD</name>
<feature type="transmembrane region" description="Helical" evidence="1">
    <location>
        <begin position="28"/>
        <end position="48"/>
    </location>
</feature>
<protein>
    <submittedName>
        <fullName evidence="2">Uncharacterized protein</fullName>
    </submittedName>
</protein>
<accession>A0A0F6WEI2</accession>
<evidence type="ECO:0000313" key="2">
    <source>
        <dbReference type="EMBL" id="AKF14759.1"/>
    </source>
</evidence>
<organism evidence="2 3">
    <name type="scientific">Mycobacterium phage AlanGrant</name>
    <dbReference type="NCBI Taxonomy" id="1647307"/>
    <lineage>
        <taxon>Viruses</taxon>
        <taxon>Duplodnaviria</taxon>
        <taxon>Heunggongvirae</taxon>
        <taxon>Uroviricota</taxon>
        <taxon>Caudoviricetes</taxon>
        <taxon>Bclasvirinae</taxon>
        <taxon>Coopervirus</taxon>
        <taxon>Coopervirus vincenzo</taxon>
    </lineage>
</organism>
<gene>
    <name evidence="2" type="primary">94</name>
    <name evidence="2" type="ORF">SEA_ALANGRANT_94</name>
</gene>
<evidence type="ECO:0000313" key="3">
    <source>
        <dbReference type="Proteomes" id="UP000225161"/>
    </source>
</evidence>
<keyword evidence="1" id="KW-0812">Transmembrane</keyword>
<evidence type="ECO:0000256" key="1">
    <source>
        <dbReference type="SAM" id="Phobius"/>
    </source>
</evidence>
<reference evidence="2 3" key="1">
    <citation type="journal article" date="2015" name="Genome Announc.">
        <title>Genome Sequences of Mycobacteriophages AlanGrant, Baee, Corofin, OrangeOswald, and Vincenzo, New Members of Cluster B.</title>
        <authorList>
            <person name="Pope W.H."/>
            <person name="Carbonara M.E."/>
            <person name="Cioffi H.M."/>
            <person name="Cruz T."/>
            <person name="Dang B.Q."/>
            <person name="Doyle A.N."/>
            <person name="Fan O.H."/>
            <person name="Gallagher M."/>
            <person name="Gentile G.M."/>
            <person name="German B.A."/>
            <person name="Farrell M.E."/>
            <person name="Gerwig M."/>
            <person name="Hunter K.L."/>
            <person name="Lefever V.E."/>
            <person name="Marfisi N.A."/>
            <person name="McDonnell J.E."/>
            <person name="Monga J.K."/>
            <person name="Quiroz K.G."/>
            <person name="Pong A.C."/>
            <person name="Rimple P.A."/>
            <person name="Situ M."/>
            <person name="Sohnen P.C."/>
            <person name="Stockinger A.N."/>
            <person name="Thompson P.K."/>
            <person name="Torchio N.M."/>
            <person name="Toner C.L."/>
            <person name="Ulbrich M.C."/>
            <person name="Vohra N.I."/>
            <person name="Zakir A."/>
            <person name="Adkins N.L."/>
            <person name="Brown B.R."/>
            <person name="Churilla B.M."/>
            <person name="Kramer Z.J."/>
            <person name="Lapin J.S."/>
            <person name="Montgomery M.T."/>
            <person name="Prout A.K."/>
            <person name="Grubb S.R."/>
            <person name="Warner M.H."/>
            <person name="Bowman C.A."/>
            <person name="Russell D.A."/>
            <person name="Hatfull G.F."/>
        </authorList>
    </citation>
    <scope>NUCLEOTIDE SEQUENCE [LARGE SCALE GENOMIC DNA]</scope>
</reference>
<dbReference type="Proteomes" id="UP000225161">
    <property type="component" value="Genome"/>
</dbReference>
<sequence length="49" mass="5115">MNATVLVLAFISLTGCIGLHVADRDSRGEKAAAVVALAPLMCIMILMLT</sequence>
<keyword evidence="1" id="KW-0472">Membrane</keyword>
<keyword evidence="1" id="KW-1133">Transmembrane helix</keyword>